<dbReference type="InterPro" id="IPR017937">
    <property type="entry name" value="Thioredoxin_CS"/>
</dbReference>
<dbReference type="InterPro" id="IPR002885">
    <property type="entry name" value="PPR_rpt"/>
</dbReference>
<dbReference type="Gene3D" id="1.25.40.10">
    <property type="entry name" value="Tetratricopeptide repeat domain"/>
    <property type="match status" value="1"/>
</dbReference>
<dbReference type="SUPFAM" id="SSF48452">
    <property type="entry name" value="TPR-like"/>
    <property type="match status" value="1"/>
</dbReference>
<dbReference type="AlphaFoldDB" id="A0A7W6HUR2"/>
<gene>
    <name evidence="4" type="ORF">GGR14_001090</name>
</gene>
<organism evidence="4 5">
    <name type="scientific">Butyricimonas faecihominis</name>
    <dbReference type="NCBI Taxonomy" id="1472416"/>
    <lineage>
        <taxon>Bacteria</taxon>
        <taxon>Pseudomonadati</taxon>
        <taxon>Bacteroidota</taxon>
        <taxon>Bacteroidia</taxon>
        <taxon>Bacteroidales</taxon>
        <taxon>Odoribacteraceae</taxon>
        <taxon>Butyricimonas</taxon>
    </lineage>
</organism>
<evidence type="ECO:0000259" key="3">
    <source>
        <dbReference type="PROSITE" id="PS51352"/>
    </source>
</evidence>
<proteinExistence type="predicted"/>
<dbReference type="InterPro" id="IPR011990">
    <property type="entry name" value="TPR-like_helical_dom_sf"/>
</dbReference>
<dbReference type="InterPro" id="IPR000866">
    <property type="entry name" value="AhpC/TSA"/>
</dbReference>
<dbReference type="EMBL" id="JACIES010000002">
    <property type="protein sequence ID" value="MBB4025318.1"/>
    <property type="molecule type" value="Genomic_DNA"/>
</dbReference>
<dbReference type="InterPro" id="IPR050553">
    <property type="entry name" value="Thioredoxin_ResA/DsbE_sf"/>
</dbReference>
<feature type="signal peptide" evidence="2">
    <location>
        <begin position="1"/>
        <end position="19"/>
    </location>
</feature>
<keyword evidence="5" id="KW-1185">Reference proteome</keyword>
<dbReference type="Pfam" id="PF00578">
    <property type="entry name" value="AhpC-TSA"/>
    <property type="match status" value="1"/>
</dbReference>
<dbReference type="InterPro" id="IPR013766">
    <property type="entry name" value="Thioredoxin_domain"/>
</dbReference>
<reference evidence="4 5" key="1">
    <citation type="submission" date="2020-08" db="EMBL/GenBank/DDBJ databases">
        <title>Genomic Encyclopedia of Type Strains, Phase IV (KMG-IV): sequencing the most valuable type-strain genomes for metagenomic binning, comparative biology and taxonomic classification.</title>
        <authorList>
            <person name="Goeker M."/>
        </authorList>
    </citation>
    <scope>NUCLEOTIDE SEQUENCE [LARGE SCALE GENOMIC DNA]</scope>
    <source>
        <strain evidence="4 5">DSM 105721</strain>
    </source>
</reference>
<feature type="domain" description="Thioredoxin" evidence="3">
    <location>
        <begin position="322"/>
        <end position="472"/>
    </location>
</feature>
<dbReference type="PANTHER" id="PTHR42852:SF13">
    <property type="entry name" value="PROTEIN DIPZ"/>
    <property type="match status" value="1"/>
</dbReference>
<keyword evidence="2" id="KW-0732">Signal</keyword>
<protein>
    <submittedName>
        <fullName evidence="4">Peroxiredoxin</fullName>
    </submittedName>
</protein>
<evidence type="ECO:0000256" key="2">
    <source>
        <dbReference type="SAM" id="SignalP"/>
    </source>
</evidence>
<dbReference type="PROSITE" id="PS00194">
    <property type="entry name" value="THIOREDOXIN_1"/>
    <property type="match status" value="1"/>
</dbReference>
<name>A0A7W6HUR2_9BACT</name>
<dbReference type="SUPFAM" id="SSF52833">
    <property type="entry name" value="Thioredoxin-like"/>
    <property type="match status" value="1"/>
</dbReference>
<comment type="caution">
    <text evidence="4">The sequence shown here is derived from an EMBL/GenBank/DDBJ whole genome shotgun (WGS) entry which is preliminary data.</text>
</comment>
<dbReference type="GO" id="GO:0016491">
    <property type="term" value="F:oxidoreductase activity"/>
    <property type="evidence" value="ECO:0007669"/>
    <property type="project" value="InterPro"/>
</dbReference>
<dbReference type="GO" id="GO:0016209">
    <property type="term" value="F:antioxidant activity"/>
    <property type="evidence" value="ECO:0007669"/>
    <property type="project" value="InterPro"/>
</dbReference>
<dbReference type="GO" id="GO:0006950">
    <property type="term" value="P:response to stress"/>
    <property type="evidence" value="ECO:0007669"/>
    <property type="project" value="UniProtKB-ARBA"/>
</dbReference>
<accession>A0A7W6HUR2</accession>
<dbReference type="Pfam" id="PF01535">
    <property type="entry name" value="PPR"/>
    <property type="match status" value="1"/>
</dbReference>
<dbReference type="OrthoDB" id="9815205at2"/>
<evidence type="ECO:0000313" key="5">
    <source>
        <dbReference type="Proteomes" id="UP000546007"/>
    </source>
</evidence>
<dbReference type="PROSITE" id="PS51352">
    <property type="entry name" value="THIOREDOXIN_2"/>
    <property type="match status" value="1"/>
</dbReference>
<dbReference type="InterPro" id="IPR036249">
    <property type="entry name" value="Thioredoxin-like_sf"/>
</dbReference>
<evidence type="ECO:0000256" key="1">
    <source>
        <dbReference type="ARBA" id="ARBA00023284"/>
    </source>
</evidence>
<sequence>MKSIVLTILYIVLALCAMAQRPMNENQKKALEAQKAGGETLARFKSELLYKLKGKEESVYSDVAQCFYYLGMEATFDSIQNVIVKKFPHGVLARNRYLNTYIYSEMNPEKQEVLFKKWMKRFPPEKLGESIVYDYARSSVAGTYARNGNWQKAKEYIDRIVTKGWLGEPCSVVAGALSKCGDMEHALMFYKLAVDNCEQLQKEGDKASFAIAMRGYPSYLSNYATACYEAGLHSEALATMEKMPPHRRDKSYALLMAEAGRPLESFLCLADMIKAGQADEEVNHKIEELYIQLNGSEKGCDTYIGRLRKARADQRNEEIIKSMISRSAPDFTLPDAEGKVVKLADLRGKVVVLDFWATWCGPCKRSFPAMQKTVEKYRDDPNVVFLFIHTWEKENNATEEAVKYLKDNDYSFRLLMDLKDPKTKANEVVKSYGVTGIPSKFVIDPQGQIRFHVTGAAGSDDEIVAELSQMIEMAREKKN</sequence>
<dbReference type="Gene3D" id="3.40.30.10">
    <property type="entry name" value="Glutaredoxin"/>
    <property type="match status" value="1"/>
</dbReference>
<dbReference type="Proteomes" id="UP000546007">
    <property type="component" value="Unassembled WGS sequence"/>
</dbReference>
<dbReference type="RefSeq" id="WP_124315757.1">
    <property type="nucleotide sequence ID" value="NZ_AP028155.1"/>
</dbReference>
<keyword evidence="1" id="KW-0676">Redox-active center</keyword>
<evidence type="ECO:0000313" key="4">
    <source>
        <dbReference type="EMBL" id="MBB4025318.1"/>
    </source>
</evidence>
<dbReference type="GeneID" id="93099465"/>
<dbReference type="PANTHER" id="PTHR42852">
    <property type="entry name" value="THIOL:DISULFIDE INTERCHANGE PROTEIN DSBE"/>
    <property type="match status" value="1"/>
</dbReference>
<dbReference type="CDD" id="cd02966">
    <property type="entry name" value="TlpA_like_family"/>
    <property type="match status" value="1"/>
</dbReference>
<feature type="chain" id="PRO_5030679957" evidence="2">
    <location>
        <begin position="20"/>
        <end position="479"/>
    </location>
</feature>